<dbReference type="PANTHER" id="PTHR26312">
    <property type="entry name" value="TETRATRICOPEPTIDE REPEAT PROTEIN 5"/>
    <property type="match status" value="1"/>
</dbReference>
<dbReference type="InterPro" id="IPR011990">
    <property type="entry name" value="TPR-like_helical_dom_sf"/>
</dbReference>
<dbReference type="Pfam" id="PF13432">
    <property type="entry name" value="TPR_16"/>
    <property type="match status" value="2"/>
</dbReference>
<gene>
    <name evidence="3" type="ORF">CEPIT_LOCUS825</name>
</gene>
<feature type="repeat" description="TPR" evidence="1">
    <location>
        <begin position="387"/>
        <end position="420"/>
    </location>
</feature>
<sequence>MHLPQGHPTRPAPVILPARHLPYLSKSPESSDCCVEMMVVAATITVHISSCTHFLPSTSRRPHFLSTSTSAPVFSNSNQYFICRRNSIYLRTCCCSDSRSSSTRGFGTNESKVKKNSSTGRKDSRKLPSQQSSTNLTKAPVLNTKSTNSVCDIQFEERLQAIKRSTLEQKKAEEVKLFGAIDYDTPVEIKSSRVGLGTKIGVGVAVVVFGLVFTLGDFLPTGSVSPTNEVTAAGKKISEEEKANLQKRLKQFEDTLATSPEDPTALEGAAVTLAELGEYNRASSLLENLTKKKLNDPDVFRLLGEVKYELRDYEGSAAAFKRSALVSKSTDFDVLRGLTNALIAAKKPDQAVQMLLTSRERLSEEKSSGVTGSDIDDTKSSQQVDPIQVDLLLGKAYSDWGHVSDALAVYDKLISSHPNDFRGYLAKGIILKENGNVGDAERMFIQARFFAPGNAKTLVDKYSR</sequence>
<keyword evidence="1" id="KW-0802">TPR repeat</keyword>
<organism evidence="3 4">
    <name type="scientific">Cuscuta epithymum</name>
    <dbReference type="NCBI Taxonomy" id="186058"/>
    <lineage>
        <taxon>Eukaryota</taxon>
        <taxon>Viridiplantae</taxon>
        <taxon>Streptophyta</taxon>
        <taxon>Embryophyta</taxon>
        <taxon>Tracheophyta</taxon>
        <taxon>Spermatophyta</taxon>
        <taxon>Magnoliopsida</taxon>
        <taxon>eudicotyledons</taxon>
        <taxon>Gunneridae</taxon>
        <taxon>Pentapetalae</taxon>
        <taxon>asterids</taxon>
        <taxon>lamiids</taxon>
        <taxon>Solanales</taxon>
        <taxon>Convolvulaceae</taxon>
        <taxon>Cuscuteae</taxon>
        <taxon>Cuscuta</taxon>
        <taxon>Cuscuta subgen. Cuscuta</taxon>
    </lineage>
</organism>
<proteinExistence type="predicted"/>
<dbReference type="Proteomes" id="UP001152523">
    <property type="component" value="Unassembled WGS sequence"/>
</dbReference>
<evidence type="ECO:0000313" key="4">
    <source>
        <dbReference type="Proteomes" id="UP001152523"/>
    </source>
</evidence>
<dbReference type="InterPro" id="IPR019734">
    <property type="entry name" value="TPR_rpt"/>
</dbReference>
<feature type="region of interest" description="Disordered" evidence="2">
    <location>
        <begin position="98"/>
        <end position="139"/>
    </location>
</feature>
<evidence type="ECO:0000256" key="2">
    <source>
        <dbReference type="SAM" id="MobiDB-lite"/>
    </source>
</evidence>
<accession>A0AAV0C183</accession>
<feature type="compositionally biased region" description="Polar residues" evidence="2">
    <location>
        <begin position="127"/>
        <end position="139"/>
    </location>
</feature>
<dbReference type="SUPFAM" id="SSF48452">
    <property type="entry name" value="TPR-like"/>
    <property type="match status" value="1"/>
</dbReference>
<dbReference type="PANTHER" id="PTHR26312:SF126">
    <property type="entry name" value="TETRATRICOPEPTIDE REPEAT (TPR)-LIKE SUPERFAMILY PROTEIN"/>
    <property type="match status" value="1"/>
</dbReference>
<dbReference type="AlphaFoldDB" id="A0AAV0C183"/>
<dbReference type="PROSITE" id="PS50005">
    <property type="entry name" value="TPR"/>
    <property type="match status" value="1"/>
</dbReference>
<keyword evidence="4" id="KW-1185">Reference proteome</keyword>
<dbReference type="Gene3D" id="1.25.40.10">
    <property type="entry name" value="Tetratricopeptide repeat domain"/>
    <property type="match status" value="1"/>
</dbReference>
<protein>
    <submittedName>
        <fullName evidence="3">Uncharacterized protein</fullName>
    </submittedName>
</protein>
<evidence type="ECO:0000256" key="1">
    <source>
        <dbReference type="PROSITE-ProRule" id="PRU00339"/>
    </source>
</evidence>
<dbReference type="GO" id="GO:0009535">
    <property type="term" value="C:chloroplast thylakoid membrane"/>
    <property type="evidence" value="ECO:0007669"/>
    <property type="project" value="TreeGrafter"/>
</dbReference>
<reference evidence="3" key="1">
    <citation type="submission" date="2022-07" db="EMBL/GenBank/DDBJ databases">
        <authorList>
            <person name="Macas J."/>
            <person name="Novak P."/>
            <person name="Neumann P."/>
        </authorList>
    </citation>
    <scope>NUCLEOTIDE SEQUENCE</scope>
</reference>
<name>A0AAV0C183_9ASTE</name>
<dbReference type="EMBL" id="CAMAPF010000006">
    <property type="protein sequence ID" value="CAH9055609.1"/>
    <property type="molecule type" value="Genomic_DNA"/>
</dbReference>
<comment type="caution">
    <text evidence="3">The sequence shown here is derived from an EMBL/GenBank/DDBJ whole genome shotgun (WGS) entry which is preliminary data.</text>
</comment>
<evidence type="ECO:0000313" key="3">
    <source>
        <dbReference type="EMBL" id="CAH9055609.1"/>
    </source>
</evidence>